<dbReference type="PIRSF" id="PIRSF001362">
    <property type="entry name" value="Isocit_lyase"/>
    <property type="match status" value="1"/>
</dbReference>
<dbReference type="CDD" id="cd00377">
    <property type="entry name" value="ICL_PEPM"/>
    <property type="match status" value="1"/>
</dbReference>
<evidence type="ECO:0000256" key="2">
    <source>
        <dbReference type="ARBA" id="ARBA00023239"/>
    </source>
</evidence>
<dbReference type="STRING" id="284811.Q750K8"/>
<keyword evidence="6" id="KW-0460">Magnesium</keyword>
<keyword evidence="6" id="KW-0479">Metal-binding</keyword>
<feature type="binding site" evidence="6">
    <location>
        <position position="182"/>
    </location>
    <ligand>
        <name>Mg(2+)</name>
        <dbReference type="ChEBI" id="CHEBI:18420"/>
    </ligand>
</feature>
<reference evidence="8" key="2">
    <citation type="journal article" date="2013" name="G3 (Bethesda)">
        <title>Genomes of Ashbya fungi isolated from insects reveal four mating-type loci, numerous translocations, lack of transposons, and distinct gene duplications.</title>
        <authorList>
            <person name="Dietrich F.S."/>
            <person name="Voegeli S."/>
            <person name="Kuo S."/>
            <person name="Philippsen P."/>
        </authorList>
    </citation>
    <scope>GENOME REANNOTATION</scope>
    <source>
        <strain evidence="8">ATCC 10895 / CBS 109.51 / FGSC 9923 / NRRL Y-1056</strain>
    </source>
</reference>
<dbReference type="Proteomes" id="UP000000591">
    <property type="component" value="Chromosome VII"/>
</dbReference>
<evidence type="ECO:0000313" key="8">
    <source>
        <dbReference type="Proteomes" id="UP000000591"/>
    </source>
</evidence>
<evidence type="ECO:0000256" key="5">
    <source>
        <dbReference type="PIRSR" id="PIRSR001362-2"/>
    </source>
</evidence>
<dbReference type="PROSITE" id="PS00161">
    <property type="entry name" value="ISOCITRATE_LYASE"/>
    <property type="match status" value="1"/>
</dbReference>
<dbReference type="InParanoid" id="Q750K8"/>
<dbReference type="FunFam" id="1.10.10.850:FF:000001">
    <property type="entry name" value="Isocitrate lyase"/>
    <property type="match status" value="1"/>
</dbReference>
<dbReference type="InterPro" id="IPR039556">
    <property type="entry name" value="ICL/PEPM"/>
</dbReference>
<protein>
    <recommendedName>
        <fullName evidence="3">Isocitrate lyase</fullName>
    </recommendedName>
</protein>
<evidence type="ECO:0000256" key="1">
    <source>
        <dbReference type="ARBA" id="ARBA00005704"/>
    </source>
</evidence>
<dbReference type="EMBL" id="AE016820">
    <property type="protein sequence ID" value="AAS54433.2"/>
    <property type="molecule type" value="Genomic_DNA"/>
</dbReference>
<dbReference type="GO" id="GO:0005759">
    <property type="term" value="C:mitochondrial matrix"/>
    <property type="evidence" value="ECO:0000318"/>
    <property type="project" value="GO_Central"/>
</dbReference>
<dbReference type="PANTHER" id="PTHR21631">
    <property type="entry name" value="ISOCITRATE LYASE/MALATE SYNTHASE"/>
    <property type="match status" value="1"/>
</dbReference>
<keyword evidence="8" id="KW-1185">Reference proteome</keyword>
<comment type="cofactor">
    <cofactor evidence="6">
        <name>Mg(2+)</name>
        <dbReference type="ChEBI" id="CHEBI:18420"/>
    </cofactor>
    <text evidence="6">Can also use Mn(2+) ion.</text>
</comment>
<dbReference type="GO" id="GO:0046421">
    <property type="term" value="F:methylisocitrate lyase activity"/>
    <property type="evidence" value="ECO:0000318"/>
    <property type="project" value="GO_Central"/>
</dbReference>
<dbReference type="Gene3D" id="3.20.20.60">
    <property type="entry name" value="Phosphoenolpyruvate-binding domains"/>
    <property type="match status" value="1"/>
</dbReference>
<dbReference type="InterPro" id="IPR018523">
    <property type="entry name" value="Isocitrate_lyase_ph_CS"/>
</dbReference>
<evidence type="ECO:0000256" key="3">
    <source>
        <dbReference type="PIRNR" id="PIRNR001362"/>
    </source>
</evidence>
<dbReference type="SUPFAM" id="SSF51621">
    <property type="entry name" value="Phosphoenolpyruvate/pyruvate domain"/>
    <property type="match status" value="1"/>
</dbReference>
<feature type="binding site" evidence="5">
    <location>
        <begin position="440"/>
        <end position="444"/>
    </location>
    <ligand>
        <name>substrate</name>
    </ligand>
</feature>
<dbReference type="PANTHER" id="PTHR21631:SF13">
    <property type="entry name" value="MITOCHONDRIAL 2-METHYLISOCITRATE LYASE ICL2"/>
    <property type="match status" value="1"/>
</dbReference>
<dbReference type="GO" id="GO:0004451">
    <property type="term" value="F:isocitrate lyase activity"/>
    <property type="evidence" value="ECO:0007669"/>
    <property type="project" value="InterPro"/>
</dbReference>
<dbReference type="eggNOG" id="KOG1260">
    <property type="taxonomic scope" value="Eukaryota"/>
</dbReference>
<dbReference type="InterPro" id="IPR015813">
    <property type="entry name" value="Pyrv/PenolPyrv_kinase-like_dom"/>
</dbReference>
<name>Q750K8_EREGS</name>
<gene>
    <name evidence="7" type="ORF">AGOS_AGL057W</name>
</gene>
<feature type="binding site" evidence="5">
    <location>
        <position position="475"/>
    </location>
    <ligand>
        <name>substrate</name>
    </ligand>
</feature>
<dbReference type="NCBIfam" id="TIGR01346">
    <property type="entry name" value="isocit_lyase"/>
    <property type="match status" value="1"/>
</dbReference>
<organism evidence="7 8">
    <name type="scientific">Eremothecium gossypii (strain ATCC 10895 / CBS 109.51 / FGSC 9923 / NRRL Y-1056)</name>
    <name type="common">Yeast</name>
    <name type="synonym">Ashbya gossypii</name>
    <dbReference type="NCBI Taxonomy" id="284811"/>
    <lineage>
        <taxon>Eukaryota</taxon>
        <taxon>Fungi</taxon>
        <taxon>Dikarya</taxon>
        <taxon>Ascomycota</taxon>
        <taxon>Saccharomycotina</taxon>
        <taxon>Saccharomycetes</taxon>
        <taxon>Saccharomycetales</taxon>
        <taxon>Saccharomycetaceae</taxon>
        <taxon>Eremothecium</taxon>
    </lineage>
</organism>
<keyword evidence="2 3" id="KW-0456">Lyase</keyword>
<dbReference type="GO" id="GO:0019629">
    <property type="term" value="P:propionate catabolic process, 2-methylcitrate cycle"/>
    <property type="evidence" value="ECO:0000318"/>
    <property type="project" value="GO_Central"/>
</dbReference>
<dbReference type="OMA" id="TVPHADF"/>
<comment type="similarity">
    <text evidence="1 3">Belongs to the isocitrate lyase/PEP mutase superfamily. Isocitrate lyase family.</text>
</comment>
<dbReference type="Gene3D" id="1.10.10.850">
    <property type="match status" value="1"/>
</dbReference>
<dbReference type="RefSeq" id="NP_986609.2">
    <property type="nucleotide sequence ID" value="NM_211671.2"/>
</dbReference>
<evidence type="ECO:0000313" key="7">
    <source>
        <dbReference type="EMBL" id="AAS54433.2"/>
    </source>
</evidence>
<accession>Q750K8</accession>
<dbReference type="GeneID" id="4622908"/>
<dbReference type="InterPro" id="IPR040442">
    <property type="entry name" value="Pyrv_kinase-like_dom_sf"/>
</dbReference>
<feature type="binding site" evidence="5">
    <location>
        <begin position="116"/>
        <end position="118"/>
    </location>
    <ligand>
        <name>substrate</name>
    </ligand>
</feature>
<feature type="binding site" evidence="5">
    <location>
        <begin position="221"/>
        <end position="222"/>
    </location>
    <ligand>
        <name>substrate</name>
    </ligand>
</feature>
<dbReference type="OrthoDB" id="4078635at2759"/>
<dbReference type="GO" id="GO:0046872">
    <property type="term" value="F:metal ion binding"/>
    <property type="evidence" value="ECO:0007669"/>
    <property type="project" value="UniProtKB-KW"/>
</dbReference>
<dbReference type="AlphaFoldDB" id="Q750K8"/>
<feature type="active site" description="Proton acceptor" evidence="4">
    <location>
        <position position="220"/>
    </location>
</feature>
<proteinExistence type="inferred from homology"/>
<dbReference type="KEGG" id="ago:AGOS_AGL057W"/>
<evidence type="ECO:0000256" key="6">
    <source>
        <dbReference type="PIRSR" id="PIRSR001362-3"/>
    </source>
</evidence>
<dbReference type="Pfam" id="PF00463">
    <property type="entry name" value="ICL"/>
    <property type="match status" value="1"/>
</dbReference>
<sequence>MASVWRRSLKTLSSYPRPSGSSAKRFVEEQTTELEQLWSSPRFQEITRPYTPLDVVKHRGSLGRVGYASSVQAERLHDLLEDKFHKREAVSTLGVIDPVQMTQLARCEGIEAAYVSGWACSSTMVGSTNEVSPDFGDYPYDTVPNQVERIFRAQQMHDRKAFLADGAEGRASTDYLKPIIADGDMGHGGSTTVMKLAKLFAEKGAAAIHLEDQMHGGKRCGHLGGAVLAPTYVHISRLIATRLQWDIMGTQNLLIARTDSANAKLIASSSDPRDHEFILGTTQPAAQPWAELVLDMEAAGCTAQEIAAAEQEWFDECPLLTFDQAAEQQLSSSEYGAYGARKKELCSQLGRPYLALREMRHIAEAVAPHKSVNFDWDAPRTREGHHMLHGCMELAVRRTLAFAPYSDLLWLETKTPDLRQASAFAAAIHRAYPHAKLVYNLSPSFNWTAHGYDDRQLRAFIPSLAAAGFVLQLVSLAGLHSDALAFWQLAAAFPADGMLAYVQHVQAPERRSGCDVLLHQRWSGVDYVDSLGNLVQNGASSHTRGAGGDSFTESQFQ</sequence>
<feature type="binding site" evidence="5">
    <location>
        <position position="257"/>
    </location>
    <ligand>
        <name>substrate</name>
    </ligand>
</feature>
<evidence type="ECO:0000256" key="4">
    <source>
        <dbReference type="PIRSR" id="PIRSR001362-1"/>
    </source>
</evidence>
<reference evidence="7 8" key="1">
    <citation type="journal article" date="2004" name="Science">
        <title>The Ashbya gossypii genome as a tool for mapping the ancient Saccharomyces cerevisiae genome.</title>
        <authorList>
            <person name="Dietrich F.S."/>
            <person name="Voegeli S."/>
            <person name="Brachat S."/>
            <person name="Lerch A."/>
            <person name="Gates K."/>
            <person name="Steiner S."/>
            <person name="Mohr C."/>
            <person name="Pohlmann R."/>
            <person name="Luedi P."/>
            <person name="Choi S."/>
            <person name="Wing R.A."/>
            <person name="Flavier A."/>
            <person name="Gaffney T.D."/>
            <person name="Philippsen P."/>
        </authorList>
    </citation>
    <scope>NUCLEOTIDE SEQUENCE [LARGE SCALE GENOMIC DNA]</scope>
    <source>
        <strain evidence="8">ATCC 10895 / CBS 109.51 / FGSC 9923 / NRRL Y-1056</strain>
    </source>
</reference>
<dbReference type="FunCoup" id="Q750K8">
    <property type="interactions" value="127"/>
</dbReference>
<dbReference type="HOGENOM" id="CLU_019214_2_2_1"/>
<dbReference type="InterPro" id="IPR006254">
    <property type="entry name" value="Isocitrate_lyase"/>
</dbReference>